<protein>
    <recommendedName>
        <fullName evidence="5">Flagellar P-ring protein</fullName>
    </recommendedName>
    <alternativeName>
        <fullName evidence="5">Basal body P-ring protein</fullName>
    </alternativeName>
</protein>
<comment type="subunit">
    <text evidence="5">The basal body constitutes a major portion of the flagellar organelle and consists of four rings (L,P,S, and M) mounted on a central rod.</text>
</comment>
<keyword evidence="7" id="KW-1185">Reference proteome</keyword>
<keyword evidence="3 5" id="KW-0732">Signal</keyword>
<comment type="caution">
    <text evidence="6">The sequence shown here is derived from an EMBL/GenBank/DDBJ whole genome shotgun (WGS) entry which is preliminary data.</text>
</comment>
<dbReference type="EMBL" id="JAUKVY010000036">
    <property type="protein sequence ID" value="MDO1537178.1"/>
    <property type="molecule type" value="Genomic_DNA"/>
</dbReference>
<dbReference type="Pfam" id="PF02119">
    <property type="entry name" value="FlgI"/>
    <property type="match status" value="1"/>
</dbReference>
<sequence length="383" mass="39913" precursor="true">MILKLSRAARAPRLATHALIVALLLCIALPVSSADAMRVKDLGKVKGWRENALYGTGIVTGLAGTGDSPVNRTTRQSLANVLSQFNLTVAPEQVQSRNVAVVMVSASLPTFAREGDTLDLTVSSAGDARSLVGGTLLLTSLKAANGRVYALAQGPLSVGGYRYDANGNVVQKNHPTTGSIPNGATVEVGVSAQMVDAQESVTFVLAEPDYTTANRVAAAINRQLGAPLAKAKDASGIQIAVPPAQRDDLVGLLTRIENVMVEPDRRARVVINERTGTVVSGGDVRISNVAISHGGIKIAISTENTASQPYGVWGGGPGIRTEIVTNTRIDVEEQAGTGFVTGSRTVSDLVQSLSRLKTSTRDVISILRAVKAAGALHGELVVQ</sequence>
<reference evidence="6" key="1">
    <citation type="submission" date="2023-06" db="EMBL/GenBank/DDBJ databases">
        <authorList>
            <person name="Jiang Y."/>
            <person name="Liu Q."/>
        </authorList>
    </citation>
    <scope>NUCLEOTIDE SEQUENCE</scope>
    <source>
        <strain evidence="6">CGMCC 1.12090</strain>
    </source>
</reference>
<dbReference type="HAMAP" id="MF_00416">
    <property type="entry name" value="FlgI"/>
    <property type="match status" value="1"/>
</dbReference>
<keyword evidence="6" id="KW-0282">Flagellum</keyword>
<evidence type="ECO:0000256" key="1">
    <source>
        <dbReference type="ARBA" id="ARBA00002591"/>
    </source>
</evidence>
<name>A0ABT8SE42_9BURK</name>
<comment type="subcellular location">
    <subcellularLocation>
        <location evidence="2 5">Bacterial flagellum basal body</location>
    </subcellularLocation>
</comment>
<evidence type="ECO:0000313" key="6">
    <source>
        <dbReference type="EMBL" id="MDO1537178.1"/>
    </source>
</evidence>
<keyword evidence="6" id="KW-0969">Cilium</keyword>
<proteinExistence type="inferred from homology"/>
<dbReference type="NCBIfam" id="NF003676">
    <property type="entry name" value="PRK05303.1"/>
    <property type="match status" value="1"/>
</dbReference>
<feature type="chain" id="PRO_5044921629" description="Flagellar P-ring protein" evidence="5">
    <location>
        <begin position="34"/>
        <end position="383"/>
    </location>
</feature>
<accession>A0ABT8SE42</accession>
<evidence type="ECO:0000313" key="7">
    <source>
        <dbReference type="Proteomes" id="UP001169027"/>
    </source>
</evidence>
<dbReference type="InterPro" id="IPR001782">
    <property type="entry name" value="Flag_FlgI"/>
</dbReference>
<feature type="signal peptide" evidence="5">
    <location>
        <begin position="1"/>
        <end position="33"/>
    </location>
</feature>
<dbReference type="PANTHER" id="PTHR30381">
    <property type="entry name" value="FLAGELLAR P-RING PERIPLASMIC PROTEIN FLGI"/>
    <property type="match status" value="1"/>
</dbReference>
<dbReference type="RefSeq" id="WP_301815459.1">
    <property type="nucleotide sequence ID" value="NZ_JAUJZH010000036.1"/>
</dbReference>
<organism evidence="6 7">
    <name type="scientific">Variovorax ginsengisoli</name>
    <dbReference type="NCBI Taxonomy" id="363844"/>
    <lineage>
        <taxon>Bacteria</taxon>
        <taxon>Pseudomonadati</taxon>
        <taxon>Pseudomonadota</taxon>
        <taxon>Betaproteobacteria</taxon>
        <taxon>Burkholderiales</taxon>
        <taxon>Comamonadaceae</taxon>
        <taxon>Variovorax</taxon>
    </lineage>
</organism>
<evidence type="ECO:0000256" key="4">
    <source>
        <dbReference type="ARBA" id="ARBA00023143"/>
    </source>
</evidence>
<evidence type="ECO:0000256" key="2">
    <source>
        <dbReference type="ARBA" id="ARBA00004117"/>
    </source>
</evidence>
<keyword evidence="6" id="KW-0966">Cell projection</keyword>
<keyword evidence="4 5" id="KW-0975">Bacterial flagellum</keyword>
<gene>
    <name evidence="5" type="primary">flgI</name>
    <name evidence="6" type="ORF">Q2T77_33420</name>
</gene>
<evidence type="ECO:0000256" key="3">
    <source>
        <dbReference type="ARBA" id="ARBA00022729"/>
    </source>
</evidence>
<dbReference type="Proteomes" id="UP001169027">
    <property type="component" value="Unassembled WGS sequence"/>
</dbReference>
<comment type="function">
    <text evidence="1 5">Assembles around the rod to form the L-ring and probably protects the motor/basal body from shearing forces during rotation.</text>
</comment>
<dbReference type="PRINTS" id="PR01010">
    <property type="entry name" value="FLGPRINGFLGI"/>
</dbReference>
<comment type="similarity">
    <text evidence="5">Belongs to the FlgI family.</text>
</comment>
<evidence type="ECO:0000256" key="5">
    <source>
        <dbReference type="HAMAP-Rule" id="MF_00416"/>
    </source>
</evidence>
<dbReference type="PANTHER" id="PTHR30381:SF0">
    <property type="entry name" value="FLAGELLAR P-RING PROTEIN"/>
    <property type="match status" value="1"/>
</dbReference>